<sequence>MLIPHPVVLRNLLDEYEAARTAEAASPADAAGQGRRVQDAAYTLCVLTSTRDVTLAVEAARRLLGTRTAAAPVESSLPVGAPTDVCA</sequence>
<dbReference type="EMBL" id="JAVRES010000023">
    <property type="protein sequence ID" value="MDT0439173.1"/>
    <property type="molecule type" value="Genomic_DNA"/>
</dbReference>
<dbReference type="Pfam" id="PF17196">
    <property type="entry name" value="DUF5133"/>
    <property type="match status" value="1"/>
</dbReference>
<name>A0ABD5EY63_9ACTN</name>
<keyword evidence="2" id="KW-1185">Reference proteome</keyword>
<accession>A0ABD5EY63</accession>
<protein>
    <submittedName>
        <fullName evidence="1">DUF5133 domain-containing protein</fullName>
    </submittedName>
</protein>
<dbReference type="RefSeq" id="WP_093830540.1">
    <property type="nucleotide sequence ID" value="NZ_JAVRES010000023.1"/>
</dbReference>
<comment type="caution">
    <text evidence="1">The sequence shown here is derived from an EMBL/GenBank/DDBJ whole genome shotgun (WGS) entry which is preliminary data.</text>
</comment>
<dbReference type="AlphaFoldDB" id="A0ABD5EY63"/>
<evidence type="ECO:0000313" key="2">
    <source>
        <dbReference type="Proteomes" id="UP001183535"/>
    </source>
</evidence>
<dbReference type="InterPro" id="IPR033457">
    <property type="entry name" value="DUF5133"/>
</dbReference>
<organism evidence="1 2">
    <name type="scientific">Streptomyces doudnae</name>
    <dbReference type="NCBI Taxonomy" id="3075536"/>
    <lineage>
        <taxon>Bacteria</taxon>
        <taxon>Bacillati</taxon>
        <taxon>Actinomycetota</taxon>
        <taxon>Actinomycetes</taxon>
        <taxon>Kitasatosporales</taxon>
        <taxon>Streptomycetaceae</taxon>
        <taxon>Streptomyces</taxon>
    </lineage>
</organism>
<gene>
    <name evidence="1" type="ORF">RM877_31355</name>
</gene>
<evidence type="ECO:0000313" key="1">
    <source>
        <dbReference type="EMBL" id="MDT0439173.1"/>
    </source>
</evidence>
<reference evidence="2" key="1">
    <citation type="submission" date="2023-07" db="EMBL/GenBank/DDBJ databases">
        <title>30 novel species of actinomycetes from the DSMZ collection.</title>
        <authorList>
            <person name="Nouioui I."/>
        </authorList>
    </citation>
    <scope>NUCLEOTIDE SEQUENCE [LARGE SCALE GENOMIC DNA]</scope>
    <source>
        <strain evidence="2">DSM 41981</strain>
    </source>
</reference>
<proteinExistence type="predicted"/>
<dbReference type="Proteomes" id="UP001183535">
    <property type="component" value="Unassembled WGS sequence"/>
</dbReference>